<reference evidence="12" key="1">
    <citation type="journal article" date="2019" name="Int. J. Syst. Evol. Microbiol.">
        <title>The Global Catalogue of Microorganisms (GCM) 10K type strain sequencing project: providing services to taxonomists for standard genome sequencing and annotation.</title>
        <authorList>
            <consortium name="The Broad Institute Genomics Platform"/>
            <consortium name="The Broad Institute Genome Sequencing Center for Infectious Disease"/>
            <person name="Wu L."/>
            <person name="Ma J."/>
        </authorList>
    </citation>
    <scope>NUCLEOTIDE SEQUENCE [LARGE SCALE GENOMIC DNA]</scope>
    <source>
        <strain evidence="12">CCUG 61889</strain>
    </source>
</reference>
<comment type="catalytic activity">
    <reaction evidence="8">
        <text>DNA(n) + a 2'-deoxyribonucleoside 5'-triphosphate = DNA(n+1) + diphosphate</text>
        <dbReference type="Rhea" id="RHEA:22508"/>
        <dbReference type="Rhea" id="RHEA-COMP:17339"/>
        <dbReference type="Rhea" id="RHEA-COMP:17340"/>
        <dbReference type="ChEBI" id="CHEBI:33019"/>
        <dbReference type="ChEBI" id="CHEBI:61560"/>
        <dbReference type="ChEBI" id="CHEBI:173112"/>
        <dbReference type="EC" id="2.7.7.7"/>
    </reaction>
</comment>
<sequence length="342" mass="39602">MVLHSWKKVKQTQLSSIYLIYGTNTFLLQETRKKIIEAALNEEERSFNLSTYDLEEVPVDHAVEDAETLPFFGEKRVVVLNNALFLTAEKLKGKVEHNIEKLQHYIEQPSPFTVMVINVPYSKLDERKKITKLLKKHAEIIETNELGEQEIRAWIDNELKASSVTMTEEAKQLFLQLTGLNLTVVLNELQKLVLYVGEGQTINEEIVSLLVSRSLEQNVFSLIEAVVQQDSVKALYLYRDLLQNNEEPIKILSLLAMQFRLIYHSKQLSNQGYGQQQIAQSLKIHPFRVKLALQQSKMFGEDQLRSIMKELAEADYEMKMGKMDKSLILELFFLKNVNQKRQ</sequence>
<dbReference type="SUPFAM" id="SSF48019">
    <property type="entry name" value="post-AAA+ oligomerization domain-like"/>
    <property type="match status" value="1"/>
</dbReference>
<evidence type="ECO:0000256" key="7">
    <source>
        <dbReference type="ARBA" id="ARBA00034754"/>
    </source>
</evidence>
<evidence type="ECO:0000256" key="8">
    <source>
        <dbReference type="ARBA" id="ARBA00049244"/>
    </source>
</evidence>
<proteinExistence type="inferred from homology"/>
<dbReference type="Gene3D" id="3.40.50.300">
    <property type="entry name" value="P-loop containing nucleotide triphosphate hydrolases"/>
    <property type="match status" value="1"/>
</dbReference>
<accession>A0ABV8AYF7</accession>
<dbReference type="Pfam" id="PF21694">
    <property type="entry name" value="DNA_pol3_delta_C"/>
    <property type="match status" value="1"/>
</dbReference>
<dbReference type="EMBL" id="JBHRZT010000020">
    <property type="protein sequence ID" value="MFC3882988.1"/>
    <property type="molecule type" value="Genomic_DNA"/>
</dbReference>
<protein>
    <recommendedName>
        <fullName evidence="2">DNA polymerase III subunit delta</fullName>
        <ecNumber evidence="1">2.7.7.7</ecNumber>
    </recommendedName>
</protein>
<dbReference type="PANTHER" id="PTHR34388:SF1">
    <property type="entry name" value="DNA POLYMERASE III SUBUNIT DELTA"/>
    <property type="match status" value="1"/>
</dbReference>
<dbReference type="Gene3D" id="1.10.8.60">
    <property type="match status" value="1"/>
</dbReference>
<evidence type="ECO:0000256" key="5">
    <source>
        <dbReference type="ARBA" id="ARBA00022705"/>
    </source>
</evidence>
<evidence type="ECO:0000313" key="11">
    <source>
        <dbReference type="EMBL" id="MFC3882988.1"/>
    </source>
</evidence>
<keyword evidence="5" id="KW-0235">DNA replication</keyword>
<dbReference type="InterPro" id="IPR008921">
    <property type="entry name" value="DNA_pol3_clamp-load_cplx_C"/>
</dbReference>
<evidence type="ECO:0000256" key="2">
    <source>
        <dbReference type="ARBA" id="ARBA00017703"/>
    </source>
</evidence>
<evidence type="ECO:0000256" key="4">
    <source>
        <dbReference type="ARBA" id="ARBA00022695"/>
    </source>
</evidence>
<keyword evidence="3 11" id="KW-0808">Transferase</keyword>
<dbReference type="InterPro" id="IPR010372">
    <property type="entry name" value="DNA_pol3_delta_N"/>
</dbReference>
<comment type="similarity">
    <text evidence="7">Belongs to the DNA polymerase HolA subunit family.</text>
</comment>
<dbReference type="Gene3D" id="1.20.272.10">
    <property type="match status" value="1"/>
</dbReference>
<dbReference type="RefSeq" id="WP_377912948.1">
    <property type="nucleotide sequence ID" value="NZ_JBHRZT010000020.1"/>
</dbReference>
<name>A0ABV8AYF7_9BACI</name>
<dbReference type="EC" id="2.7.7.7" evidence="1"/>
<dbReference type="SUPFAM" id="SSF52540">
    <property type="entry name" value="P-loop containing nucleoside triphosphate hydrolases"/>
    <property type="match status" value="1"/>
</dbReference>
<dbReference type="InterPro" id="IPR048466">
    <property type="entry name" value="DNA_pol3_delta-like_C"/>
</dbReference>
<dbReference type="Proteomes" id="UP001595752">
    <property type="component" value="Unassembled WGS sequence"/>
</dbReference>
<keyword evidence="12" id="KW-1185">Reference proteome</keyword>
<dbReference type="InterPro" id="IPR027417">
    <property type="entry name" value="P-loop_NTPase"/>
</dbReference>
<comment type="caution">
    <text evidence="11">The sequence shown here is derived from an EMBL/GenBank/DDBJ whole genome shotgun (WGS) entry which is preliminary data.</text>
</comment>
<gene>
    <name evidence="11" type="primary">holA</name>
    <name evidence="11" type="ORF">ACFOU2_05485</name>
</gene>
<dbReference type="InterPro" id="IPR005790">
    <property type="entry name" value="DNA_polIII_delta"/>
</dbReference>
<evidence type="ECO:0000256" key="3">
    <source>
        <dbReference type="ARBA" id="ARBA00022679"/>
    </source>
</evidence>
<evidence type="ECO:0000259" key="10">
    <source>
        <dbReference type="Pfam" id="PF21694"/>
    </source>
</evidence>
<feature type="domain" description="DNA polymerase III delta subunit-like C-terminal" evidence="10">
    <location>
        <begin position="216"/>
        <end position="335"/>
    </location>
</feature>
<dbReference type="GO" id="GO:0003887">
    <property type="term" value="F:DNA-directed DNA polymerase activity"/>
    <property type="evidence" value="ECO:0007669"/>
    <property type="project" value="UniProtKB-EC"/>
</dbReference>
<evidence type="ECO:0000256" key="1">
    <source>
        <dbReference type="ARBA" id="ARBA00012417"/>
    </source>
</evidence>
<keyword evidence="6" id="KW-0239">DNA-directed DNA polymerase</keyword>
<evidence type="ECO:0000259" key="9">
    <source>
        <dbReference type="Pfam" id="PF06144"/>
    </source>
</evidence>
<evidence type="ECO:0000256" key="6">
    <source>
        <dbReference type="ARBA" id="ARBA00022932"/>
    </source>
</evidence>
<evidence type="ECO:0000313" key="12">
    <source>
        <dbReference type="Proteomes" id="UP001595752"/>
    </source>
</evidence>
<organism evidence="11 12">
    <name type="scientific">Bacillus songklensis</name>
    <dbReference type="NCBI Taxonomy" id="1069116"/>
    <lineage>
        <taxon>Bacteria</taxon>
        <taxon>Bacillati</taxon>
        <taxon>Bacillota</taxon>
        <taxon>Bacilli</taxon>
        <taxon>Bacillales</taxon>
        <taxon>Bacillaceae</taxon>
        <taxon>Bacillus</taxon>
    </lineage>
</organism>
<dbReference type="Pfam" id="PF06144">
    <property type="entry name" value="DNA_pol3_delta"/>
    <property type="match status" value="1"/>
</dbReference>
<dbReference type="PANTHER" id="PTHR34388">
    <property type="entry name" value="DNA POLYMERASE III SUBUNIT DELTA"/>
    <property type="match status" value="1"/>
</dbReference>
<keyword evidence="4 11" id="KW-0548">Nucleotidyltransferase</keyword>
<feature type="domain" description="DNA polymerase III delta N-terminal" evidence="9">
    <location>
        <begin position="18"/>
        <end position="143"/>
    </location>
</feature>
<dbReference type="NCBIfam" id="TIGR01128">
    <property type="entry name" value="holA"/>
    <property type="match status" value="1"/>
</dbReference>